<evidence type="ECO:0000313" key="3">
    <source>
        <dbReference type="Proteomes" id="UP000593567"/>
    </source>
</evidence>
<reference evidence="2" key="1">
    <citation type="submission" date="2020-06" db="EMBL/GenBank/DDBJ databases">
        <title>Draft genome of Bugula neritina, a colonial animal packing powerful symbionts and potential medicines.</title>
        <authorList>
            <person name="Rayko M."/>
        </authorList>
    </citation>
    <scope>NUCLEOTIDE SEQUENCE [LARGE SCALE GENOMIC DNA]</scope>
    <source>
        <strain evidence="2">Kwan_BN1</strain>
    </source>
</reference>
<keyword evidence="3" id="KW-1185">Reference proteome</keyword>
<sequence>MQVVLSVDMAPGQKAFIFPYTLASQYRQFHWQWYWKNARSFRFLVYSFVISLPLIMKINKGAHSPGNVEEWKKRREARNHTHFDPPHE</sequence>
<accession>A0A7J7JG55</accession>
<evidence type="ECO:0000256" key="1">
    <source>
        <dbReference type="SAM" id="MobiDB-lite"/>
    </source>
</evidence>
<comment type="caution">
    <text evidence="2">The sequence shown here is derived from an EMBL/GenBank/DDBJ whole genome shotgun (WGS) entry which is preliminary data.</text>
</comment>
<gene>
    <name evidence="2" type="ORF">EB796_016409</name>
</gene>
<dbReference type="OrthoDB" id="6067390at2759"/>
<organism evidence="2 3">
    <name type="scientific">Bugula neritina</name>
    <name type="common">Brown bryozoan</name>
    <name type="synonym">Sertularia neritina</name>
    <dbReference type="NCBI Taxonomy" id="10212"/>
    <lineage>
        <taxon>Eukaryota</taxon>
        <taxon>Metazoa</taxon>
        <taxon>Spiralia</taxon>
        <taxon>Lophotrochozoa</taxon>
        <taxon>Bryozoa</taxon>
        <taxon>Gymnolaemata</taxon>
        <taxon>Cheilostomatida</taxon>
        <taxon>Flustrina</taxon>
        <taxon>Buguloidea</taxon>
        <taxon>Bugulidae</taxon>
        <taxon>Bugula</taxon>
    </lineage>
</organism>
<protein>
    <submittedName>
        <fullName evidence="2">Uncharacterized protein</fullName>
    </submittedName>
</protein>
<feature type="region of interest" description="Disordered" evidence="1">
    <location>
        <begin position="62"/>
        <end position="88"/>
    </location>
</feature>
<dbReference type="EMBL" id="VXIV02002476">
    <property type="protein sequence ID" value="KAF6025289.1"/>
    <property type="molecule type" value="Genomic_DNA"/>
</dbReference>
<dbReference type="Proteomes" id="UP000593567">
    <property type="component" value="Unassembled WGS sequence"/>
</dbReference>
<name>A0A7J7JG55_BUGNE</name>
<dbReference type="AlphaFoldDB" id="A0A7J7JG55"/>
<evidence type="ECO:0000313" key="2">
    <source>
        <dbReference type="EMBL" id="KAF6025289.1"/>
    </source>
</evidence>
<proteinExistence type="predicted"/>
<feature type="compositionally biased region" description="Basic and acidic residues" evidence="1">
    <location>
        <begin position="69"/>
        <end position="88"/>
    </location>
</feature>